<dbReference type="EMBL" id="CP007142">
    <property type="protein sequence ID" value="AJQ95497.1"/>
    <property type="molecule type" value="Genomic_DNA"/>
</dbReference>
<reference evidence="1 2" key="1">
    <citation type="submission" date="2014-01" db="EMBL/GenBank/DDBJ databases">
        <title>Full genme sequencing of cellulolytic bacterium Gynuella sunshinyii YC6258T gen. nov., sp. nov.</title>
        <authorList>
            <person name="Khan H."/>
            <person name="Chung E.J."/>
            <person name="Chung Y.R."/>
        </authorList>
    </citation>
    <scope>NUCLEOTIDE SEQUENCE [LARGE SCALE GENOMIC DNA]</scope>
    <source>
        <strain evidence="1 2">YC6258</strain>
    </source>
</reference>
<dbReference type="Proteomes" id="UP000032266">
    <property type="component" value="Chromosome"/>
</dbReference>
<keyword evidence="2" id="KW-1185">Reference proteome</keyword>
<proteinExistence type="predicted"/>
<gene>
    <name evidence="1" type="ORF">YC6258_03461</name>
</gene>
<organism evidence="1 2">
    <name type="scientific">Gynuella sunshinyii YC6258</name>
    <dbReference type="NCBI Taxonomy" id="1445510"/>
    <lineage>
        <taxon>Bacteria</taxon>
        <taxon>Pseudomonadati</taxon>
        <taxon>Pseudomonadota</taxon>
        <taxon>Gammaproteobacteria</taxon>
        <taxon>Oceanospirillales</taxon>
        <taxon>Saccharospirillaceae</taxon>
        <taxon>Gynuella</taxon>
    </lineage>
</organism>
<evidence type="ECO:0000313" key="2">
    <source>
        <dbReference type="Proteomes" id="UP000032266"/>
    </source>
</evidence>
<dbReference type="KEGG" id="gsn:YC6258_03461"/>
<name>A0A0C5VLB4_9GAMM</name>
<sequence length="82" mass="9693">MYALTVEIFKKDSDPELIYDCMVYYEDRIEKYGHQVMRMIESSPVKNLKKLNSFQRDGVLNHELSEKYNVTFKTNLPVRGNA</sequence>
<protein>
    <submittedName>
        <fullName evidence="1">Uncharacterized protein</fullName>
    </submittedName>
</protein>
<dbReference type="HOGENOM" id="CLU_2553501_0_0_6"/>
<evidence type="ECO:0000313" key="1">
    <source>
        <dbReference type="EMBL" id="AJQ95497.1"/>
    </source>
</evidence>
<dbReference type="AlphaFoldDB" id="A0A0C5VLB4"/>
<accession>A0A0C5VLB4</accession>